<dbReference type="RefSeq" id="XP_068369593.1">
    <property type="nucleotide sequence ID" value="XM_068490867.1"/>
</dbReference>
<dbReference type="AlphaFoldDB" id="A0A1J4KYX8"/>
<keyword evidence="2" id="KW-1185">Reference proteome</keyword>
<sequence>MNVMSMNYDLSEQRKAFILNCEQKIDEAFQEKEDKIPNARWTLVENMIPNWSQYKNLFNFFNGEQQKPMRICFPEDFDVLGHVLSTLLNSNQNKLKINLILPEWCNLSSLIRSFNKYNIFENVDLEYKIDRQDSYGVNSNYPLCRLKRKDIIEVNMDKLELFQKYNNTPADCCSICPYFLNPESIHDSGLHCEFHFRDLHNHNPGDIEDLFQGRTRCPVETFLRYNDDVKQNHEKNILIRITTQKSFFLCLRKRSMLYGSDIKNMFPNEKNIFFGNQAYPDYLMVSDYFQSKLYYPININQLKNLDVFVDEPLKKFFTEFMKFLNMKLKDDHFINTNQSTDTNLTIDTNEPYDIPIVENNFFNLTFDQFYSNFLKFPVDLQLFLLNRLPLFTLRNNVSNSFSSSINDQTCIIPDSYIQIISNHFQNDPNILELHSKSFDNDYNTEMYKLFWQFVTMFLFPENFQFNWNSPIMENEPNIFGKNVIRMDYNMMYGVRILSWYPQFYYEWKNFLVNRKPLFTSIYLTGSPGIGKSSIIPYLLLRWRDDSPIKFIKNQQFTGKMLLLKFYKRSPVDMLLGQIFYFFYENVLFIGNVSRTDENDINQIITLHFSDLLMIKSFKATSLTKNDLNNPIIKKANQQIKQCFQIAIKAQIIQICEYIDTTNDINENDVPIIGFIEDRNSIAFVYHSDICNYLTIVDGNVSYQTNSNTIVCSSFCNRTAEESIERFFVAPMCTANEFKNILLLIQGYDKNRLLKFGKSLGKLINFNIRKVIFYAASEYPIEDIKRDILTQAESGVLRPVNMSFIKEVVNDKNLIFIIAPPELVSSHSIDNLIQFTSRESYFALKDEYEAKFHRLTDSYSVILKSLIFNRSQDEFLFERIVRYNFSSPCVFTCKKVVQYTRTSPRLETNSFNLMVSACNEVQIANSLNELVQKCDPQNESYCIFKPYSSQPFYDIALVHKSQLFLFQVTASPKHSFDQQQLSKILKTHCINPSTNEFYFNRLTIIYERDLDIPDDSSFIVGDVCKFLREHPNCEILCAQLNSDLTIAIREQLNKLRSKYLENPEVIDTEMAKLCEACNANYYQKEINPKPQNTGSYMKNRSQTQDEVDIHFPITL</sequence>
<organism evidence="1 2">
    <name type="scientific">Tritrichomonas foetus</name>
    <dbReference type="NCBI Taxonomy" id="1144522"/>
    <lineage>
        <taxon>Eukaryota</taxon>
        <taxon>Metamonada</taxon>
        <taxon>Parabasalia</taxon>
        <taxon>Tritrichomonadida</taxon>
        <taxon>Tritrichomonadidae</taxon>
        <taxon>Tritrichomonas</taxon>
    </lineage>
</organism>
<gene>
    <name evidence="1" type="ORF">TRFO_02726</name>
</gene>
<evidence type="ECO:0000313" key="2">
    <source>
        <dbReference type="Proteomes" id="UP000179807"/>
    </source>
</evidence>
<dbReference type="GeneID" id="94825571"/>
<name>A0A1J4KYX8_9EUKA</name>
<accession>A0A1J4KYX8</accession>
<dbReference type="VEuPathDB" id="TrichDB:TRFO_02726"/>
<evidence type="ECO:0000313" key="1">
    <source>
        <dbReference type="EMBL" id="OHT16457.1"/>
    </source>
</evidence>
<proteinExistence type="predicted"/>
<comment type="caution">
    <text evidence="1">The sequence shown here is derived from an EMBL/GenBank/DDBJ whole genome shotgun (WGS) entry which is preliminary data.</text>
</comment>
<dbReference type="EMBL" id="MLAK01000111">
    <property type="protein sequence ID" value="OHT16457.1"/>
    <property type="molecule type" value="Genomic_DNA"/>
</dbReference>
<protein>
    <submittedName>
        <fullName evidence="1">Uncharacterized protein</fullName>
    </submittedName>
</protein>
<reference evidence="1" key="1">
    <citation type="submission" date="2016-10" db="EMBL/GenBank/DDBJ databases">
        <authorList>
            <person name="Benchimol M."/>
            <person name="Almeida L.G."/>
            <person name="Vasconcelos A.T."/>
            <person name="Perreira-Neves A."/>
            <person name="Rosa I.A."/>
            <person name="Tasca T."/>
            <person name="Bogo M.R."/>
            <person name="de Souza W."/>
        </authorList>
    </citation>
    <scope>NUCLEOTIDE SEQUENCE [LARGE SCALE GENOMIC DNA]</scope>
    <source>
        <strain evidence="1">K</strain>
    </source>
</reference>
<dbReference type="Proteomes" id="UP000179807">
    <property type="component" value="Unassembled WGS sequence"/>
</dbReference>